<reference evidence="2" key="1">
    <citation type="journal article" date="2022" name="Plant J.">
        <title>Strategies of tolerance reflected in two North American maple genomes.</title>
        <authorList>
            <person name="McEvoy S.L."/>
            <person name="Sezen U.U."/>
            <person name="Trouern-Trend A."/>
            <person name="McMahon S.M."/>
            <person name="Schaberg P.G."/>
            <person name="Yang J."/>
            <person name="Wegrzyn J.L."/>
            <person name="Swenson N.G."/>
        </authorList>
    </citation>
    <scope>NUCLEOTIDE SEQUENCE</scope>
    <source>
        <strain evidence="2">91603</strain>
    </source>
</reference>
<evidence type="ECO:0008006" key="4">
    <source>
        <dbReference type="Google" id="ProtNLM"/>
    </source>
</evidence>
<feature type="signal peptide" evidence="1">
    <location>
        <begin position="1"/>
        <end position="22"/>
    </location>
</feature>
<evidence type="ECO:0000313" key="3">
    <source>
        <dbReference type="Proteomes" id="UP001064489"/>
    </source>
</evidence>
<reference evidence="2" key="2">
    <citation type="submission" date="2023-02" db="EMBL/GenBank/DDBJ databases">
        <authorList>
            <person name="Swenson N.G."/>
            <person name="Wegrzyn J.L."/>
            <person name="Mcevoy S.L."/>
        </authorList>
    </citation>
    <scope>NUCLEOTIDE SEQUENCE</scope>
    <source>
        <strain evidence="2">91603</strain>
        <tissue evidence="2">Leaf</tissue>
    </source>
</reference>
<dbReference type="Proteomes" id="UP001064489">
    <property type="component" value="Chromosome 8"/>
</dbReference>
<evidence type="ECO:0000313" key="2">
    <source>
        <dbReference type="EMBL" id="KAI9174916.1"/>
    </source>
</evidence>
<gene>
    <name evidence="2" type="ORF">LWI28_024553</name>
</gene>
<dbReference type="EMBL" id="JAJSOW010000103">
    <property type="protein sequence ID" value="KAI9174916.1"/>
    <property type="molecule type" value="Genomic_DNA"/>
</dbReference>
<protein>
    <recommendedName>
        <fullName evidence="4">Secreted protein</fullName>
    </recommendedName>
</protein>
<feature type="chain" id="PRO_5041940644" description="Secreted protein" evidence="1">
    <location>
        <begin position="23"/>
        <end position="82"/>
    </location>
</feature>
<dbReference type="AlphaFoldDB" id="A0AAD5IS87"/>
<accession>A0AAD5IS87</accession>
<comment type="caution">
    <text evidence="2">The sequence shown here is derived from an EMBL/GenBank/DDBJ whole genome shotgun (WGS) entry which is preliminary data.</text>
</comment>
<proteinExistence type="predicted"/>
<name>A0AAD5IS87_ACENE</name>
<organism evidence="2 3">
    <name type="scientific">Acer negundo</name>
    <name type="common">Box elder</name>
    <dbReference type="NCBI Taxonomy" id="4023"/>
    <lineage>
        <taxon>Eukaryota</taxon>
        <taxon>Viridiplantae</taxon>
        <taxon>Streptophyta</taxon>
        <taxon>Embryophyta</taxon>
        <taxon>Tracheophyta</taxon>
        <taxon>Spermatophyta</taxon>
        <taxon>Magnoliopsida</taxon>
        <taxon>eudicotyledons</taxon>
        <taxon>Gunneridae</taxon>
        <taxon>Pentapetalae</taxon>
        <taxon>rosids</taxon>
        <taxon>malvids</taxon>
        <taxon>Sapindales</taxon>
        <taxon>Sapindaceae</taxon>
        <taxon>Hippocastanoideae</taxon>
        <taxon>Acereae</taxon>
        <taxon>Acer</taxon>
    </lineage>
</organism>
<keyword evidence="3" id="KW-1185">Reference proteome</keyword>
<keyword evidence="1" id="KW-0732">Signal</keyword>
<evidence type="ECO:0000256" key="1">
    <source>
        <dbReference type="SAM" id="SignalP"/>
    </source>
</evidence>
<sequence length="82" mass="9234">MVVVAAATRVWVLVLVLVLVEDDDDDLNHSRRRGSTAAGRRLQLSDVVVKLHEPARAMLDEPRRCWFVELGDGIQRSPDTLQ</sequence>